<dbReference type="GO" id="GO:0008168">
    <property type="term" value="F:methyltransferase activity"/>
    <property type="evidence" value="ECO:0007669"/>
    <property type="project" value="UniProtKB-KW"/>
</dbReference>
<protein>
    <submittedName>
        <fullName evidence="2">Ribosomal RNA small subunit methyltransferase RsmB</fullName>
    </submittedName>
</protein>
<gene>
    <name evidence="2" type="ORF">LEA_01308</name>
</gene>
<sequence>CTVSRTENDDIVDEFLKEHSDFVPVVVPLNIKGLEDGYKRTMLPCDVNGDGFFTATLRKVK</sequence>
<reference evidence="2" key="1">
    <citation type="journal article" date="2013" name="Environ. Microbiol.">
        <title>Microbiota from the distal guts of lean and obese adolescents exhibit partial functional redundancy besides clear differences in community structure.</title>
        <authorList>
            <person name="Ferrer M."/>
            <person name="Ruiz A."/>
            <person name="Lanza F."/>
            <person name="Haange S.B."/>
            <person name="Oberbach A."/>
            <person name="Till H."/>
            <person name="Bargiela R."/>
            <person name="Campoy C."/>
            <person name="Segura M.T."/>
            <person name="Richter M."/>
            <person name="von Bergen M."/>
            <person name="Seifert J."/>
            <person name="Suarez A."/>
        </authorList>
    </citation>
    <scope>NUCLEOTIDE SEQUENCE</scope>
</reference>
<feature type="non-terminal residue" evidence="2">
    <location>
        <position position="1"/>
    </location>
</feature>
<evidence type="ECO:0000313" key="2">
    <source>
        <dbReference type="EMBL" id="EKC80506.1"/>
    </source>
</evidence>
<keyword evidence="2" id="KW-0489">Methyltransferase</keyword>
<accession>K1V962</accession>
<keyword evidence="2" id="KW-0808">Transferase</keyword>
<dbReference type="Gene3D" id="3.40.50.150">
    <property type="entry name" value="Vaccinia Virus protein VP39"/>
    <property type="match status" value="1"/>
</dbReference>
<feature type="domain" description="SAM-dependent MTase RsmB/NOP-type" evidence="1">
    <location>
        <begin position="1"/>
        <end position="60"/>
    </location>
</feature>
<dbReference type="AlphaFoldDB" id="K1V962"/>
<evidence type="ECO:0000259" key="1">
    <source>
        <dbReference type="PROSITE" id="PS51686"/>
    </source>
</evidence>
<name>K1V962_9ZZZZ</name>
<dbReference type="PROSITE" id="PS51686">
    <property type="entry name" value="SAM_MT_RSMB_NOP"/>
    <property type="match status" value="1"/>
</dbReference>
<dbReference type="SUPFAM" id="SSF53335">
    <property type="entry name" value="S-adenosyl-L-methionine-dependent methyltransferases"/>
    <property type="match status" value="1"/>
</dbReference>
<dbReference type="EMBL" id="AJWY01000914">
    <property type="protein sequence ID" value="EKC80506.1"/>
    <property type="molecule type" value="Genomic_DNA"/>
</dbReference>
<organism evidence="2">
    <name type="scientific">human gut metagenome</name>
    <dbReference type="NCBI Taxonomy" id="408170"/>
    <lineage>
        <taxon>unclassified sequences</taxon>
        <taxon>metagenomes</taxon>
        <taxon>organismal metagenomes</taxon>
    </lineage>
</organism>
<dbReference type="InterPro" id="IPR029063">
    <property type="entry name" value="SAM-dependent_MTases_sf"/>
</dbReference>
<proteinExistence type="predicted"/>
<dbReference type="InterPro" id="IPR001678">
    <property type="entry name" value="MeTrfase_RsmB-F_NOP2_dom"/>
</dbReference>
<dbReference type="GO" id="GO:0032259">
    <property type="term" value="P:methylation"/>
    <property type="evidence" value="ECO:0007669"/>
    <property type="project" value="UniProtKB-KW"/>
</dbReference>
<comment type="caution">
    <text evidence="2">The sequence shown here is derived from an EMBL/GenBank/DDBJ whole genome shotgun (WGS) entry which is preliminary data.</text>
</comment>